<evidence type="ECO:0000313" key="2">
    <source>
        <dbReference type="Proteomes" id="UP000253472"/>
    </source>
</evidence>
<name>A0A367YC82_9ASCO</name>
<sequence>MQRTEQVLPRFVNAPFKIDSIKFDSVTGTTRDIPSELAKYISSLSMDDTFFFAFEQRYHNKFPNLTLLFLSREFPYEELQALPKQLKSLSCVVEQAQAGEVQFDLPPGLELLQIRYHTNNAPEYVVDISQLGRLRNLWLPDDCDVHRKSHIWKIPACLKTLRMKSARMVDSDLATT</sequence>
<organism evidence="1 2">
    <name type="scientific">Candida viswanathii</name>
    <dbReference type="NCBI Taxonomy" id="5486"/>
    <lineage>
        <taxon>Eukaryota</taxon>
        <taxon>Fungi</taxon>
        <taxon>Dikarya</taxon>
        <taxon>Ascomycota</taxon>
        <taxon>Saccharomycotina</taxon>
        <taxon>Pichiomycetes</taxon>
        <taxon>Debaryomycetaceae</taxon>
        <taxon>Candida/Lodderomyces clade</taxon>
        <taxon>Candida</taxon>
    </lineage>
</organism>
<proteinExistence type="predicted"/>
<comment type="caution">
    <text evidence="1">The sequence shown here is derived from an EMBL/GenBank/DDBJ whole genome shotgun (WGS) entry which is preliminary data.</text>
</comment>
<accession>A0A367YC82</accession>
<dbReference type="EMBL" id="QLNQ01000024">
    <property type="protein sequence ID" value="RCK63270.1"/>
    <property type="molecule type" value="Genomic_DNA"/>
</dbReference>
<gene>
    <name evidence="1" type="ORF">Cantr_10041</name>
</gene>
<dbReference type="AlphaFoldDB" id="A0A367YC82"/>
<dbReference type="Proteomes" id="UP000253472">
    <property type="component" value="Unassembled WGS sequence"/>
</dbReference>
<reference evidence="1 2" key="1">
    <citation type="submission" date="2018-06" db="EMBL/GenBank/DDBJ databases">
        <title>Whole genome sequencing of Candida tropicalis (genome annotated by CSBL at Korea University).</title>
        <authorList>
            <person name="Ahn J."/>
        </authorList>
    </citation>
    <scope>NUCLEOTIDE SEQUENCE [LARGE SCALE GENOMIC DNA]</scope>
    <source>
        <strain evidence="1 2">ATCC 20962</strain>
    </source>
</reference>
<evidence type="ECO:0000313" key="1">
    <source>
        <dbReference type="EMBL" id="RCK63270.1"/>
    </source>
</evidence>
<keyword evidence="2" id="KW-1185">Reference proteome</keyword>
<protein>
    <submittedName>
        <fullName evidence="1">Uncharacterized protein</fullName>
    </submittedName>
</protein>